<dbReference type="RefSeq" id="WP_107144272.1">
    <property type="nucleotide sequence ID" value="NZ_CP028324.1"/>
</dbReference>
<accession>A0A2R4CHL5</accession>
<dbReference type="KEGG" id="masz:C9I28_27485"/>
<gene>
    <name evidence="1" type="ORF">C9I28_27485</name>
</gene>
<evidence type="ECO:0000313" key="2">
    <source>
        <dbReference type="Proteomes" id="UP000240505"/>
    </source>
</evidence>
<sequence>MNIAKNMEAIFVSALVIIGATSFATAAVPKLQRAHAPAIATVATKAQQDMPVVVVSAKRLTAAEKAAL</sequence>
<protein>
    <submittedName>
        <fullName evidence="1">Uncharacterized protein</fullName>
    </submittedName>
</protein>
<dbReference type="EMBL" id="CP028324">
    <property type="protein sequence ID" value="AVR98948.1"/>
    <property type="molecule type" value="Genomic_DNA"/>
</dbReference>
<dbReference type="AlphaFoldDB" id="A0A2R4CHL5"/>
<dbReference type="Proteomes" id="UP000240505">
    <property type="component" value="Chromosome"/>
</dbReference>
<keyword evidence="2" id="KW-1185">Reference proteome</keyword>
<reference evidence="1 2" key="1">
    <citation type="submission" date="2018-03" db="EMBL/GenBank/DDBJ databases">
        <title>Massilia armeniaca sp. nov., isolated from desert soil.</title>
        <authorList>
            <person name="Huang H."/>
            <person name="Ren M."/>
        </authorList>
    </citation>
    <scope>NUCLEOTIDE SEQUENCE [LARGE SCALE GENOMIC DNA]</scope>
    <source>
        <strain evidence="1 2">ZMN-3</strain>
    </source>
</reference>
<organism evidence="1 2">
    <name type="scientific">Pseudoduganella armeniaca</name>
    <dbReference type="NCBI Taxonomy" id="2072590"/>
    <lineage>
        <taxon>Bacteria</taxon>
        <taxon>Pseudomonadati</taxon>
        <taxon>Pseudomonadota</taxon>
        <taxon>Betaproteobacteria</taxon>
        <taxon>Burkholderiales</taxon>
        <taxon>Oxalobacteraceae</taxon>
        <taxon>Telluria group</taxon>
        <taxon>Pseudoduganella</taxon>
    </lineage>
</organism>
<dbReference type="OrthoDB" id="8781282at2"/>
<proteinExistence type="predicted"/>
<name>A0A2R4CHL5_9BURK</name>
<evidence type="ECO:0000313" key="1">
    <source>
        <dbReference type="EMBL" id="AVR98948.1"/>
    </source>
</evidence>